<reference evidence="3" key="1">
    <citation type="journal article" date="2010" name="Genome Biol.">
        <title>Genome sequence of the necrotrophic plant pathogen Pythium ultimum reveals original pathogenicity mechanisms and effector repertoire.</title>
        <authorList>
            <person name="Levesque C.A."/>
            <person name="Brouwer H."/>
            <person name="Cano L."/>
            <person name="Hamilton J.P."/>
            <person name="Holt C."/>
            <person name="Huitema E."/>
            <person name="Raffaele S."/>
            <person name="Robideau G.P."/>
            <person name="Thines M."/>
            <person name="Win J."/>
            <person name="Zerillo M.M."/>
            <person name="Beakes G.W."/>
            <person name="Boore J.L."/>
            <person name="Busam D."/>
            <person name="Dumas B."/>
            <person name="Ferriera S."/>
            <person name="Fuerstenberg S.I."/>
            <person name="Gachon C.M."/>
            <person name="Gaulin E."/>
            <person name="Govers F."/>
            <person name="Grenville-Briggs L."/>
            <person name="Horner N."/>
            <person name="Hostetler J."/>
            <person name="Jiang R.H."/>
            <person name="Johnson J."/>
            <person name="Krajaejun T."/>
            <person name="Lin H."/>
            <person name="Meijer H.J."/>
            <person name="Moore B."/>
            <person name="Morris P."/>
            <person name="Phuntmart V."/>
            <person name="Puiu D."/>
            <person name="Shetty J."/>
            <person name="Stajich J.E."/>
            <person name="Tripathy S."/>
            <person name="Wawra S."/>
            <person name="van West P."/>
            <person name="Whitty B.R."/>
            <person name="Coutinho P.M."/>
            <person name="Henrissat B."/>
            <person name="Martin F."/>
            <person name="Thomas P.D."/>
            <person name="Tyler B.M."/>
            <person name="De Vries R.P."/>
            <person name="Kamoun S."/>
            <person name="Yandell M."/>
            <person name="Tisserat N."/>
            <person name="Buell C.R."/>
        </authorList>
    </citation>
    <scope>NUCLEOTIDE SEQUENCE</scope>
    <source>
        <strain evidence="3">DAOM:BR144</strain>
    </source>
</reference>
<proteinExistence type="predicted"/>
<evidence type="ECO:0000313" key="3">
    <source>
        <dbReference type="Proteomes" id="UP000019132"/>
    </source>
</evidence>
<organism evidence="2 3">
    <name type="scientific">Globisporangium ultimum (strain ATCC 200006 / CBS 805.95 / DAOM BR144)</name>
    <name type="common">Pythium ultimum</name>
    <dbReference type="NCBI Taxonomy" id="431595"/>
    <lineage>
        <taxon>Eukaryota</taxon>
        <taxon>Sar</taxon>
        <taxon>Stramenopiles</taxon>
        <taxon>Oomycota</taxon>
        <taxon>Peronosporomycetes</taxon>
        <taxon>Pythiales</taxon>
        <taxon>Pythiaceae</taxon>
        <taxon>Globisporangium</taxon>
    </lineage>
</organism>
<keyword evidence="3" id="KW-1185">Reference proteome</keyword>
<dbReference type="EnsemblProtists" id="PYU1_T003970">
    <property type="protein sequence ID" value="PYU1_T003970"/>
    <property type="gene ID" value="PYU1_G003960"/>
</dbReference>
<feature type="compositionally biased region" description="Low complexity" evidence="1">
    <location>
        <begin position="126"/>
        <end position="135"/>
    </location>
</feature>
<dbReference type="EMBL" id="GL376567">
    <property type="status" value="NOT_ANNOTATED_CDS"/>
    <property type="molecule type" value="Genomic_DNA"/>
</dbReference>
<name>K3WG79_GLOUD</name>
<feature type="compositionally biased region" description="Basic and acidic residues" evidence="1">
    <location>
        <begin position="115"/>
        <end position="125"/>
    </location>
</feature>
<dbReference type="HOGENOM" id="CLU_812573_0_0_1"/>
<reference evidence="2" key="3">
    <citation type="submission" date="2015-02" db="UniProtKB">
        <authorList>
            <consortium name="EnsemblProtists"/>
        </authorList>
    </citation>
    <scope>IDENTIFICATION</scope>
    <source>
        <strain evidence="2">DAOM BR144</strain>
    </source>
</reference>
<evidence type="ECO:0000313" key="2">
    <source>
        <dbReference type="EnsemblProtists" id="PYU1_T003970"/>
    </source>
</evidence>
<reference evidence="3" key="2">
    <citation type="submission" date="2010-04" db="EMBL/GenBank/DDBJ databases">
        <authorList>
            <person name="Buell R."/>
            <person name="Hamilton J."/>
            <person name="Hostetler J."/>
        </authorList>
    </citation>
    <scope>NUCLEOTIDE SEQUENCE [LARGE SCALE GENOMIC DNA]</scope>
    <source>
        <strain evidence="3">DAOM:BR144</strain>
    </source>
</reference>
<dbReference type="Proteomes" id="UP000019132">
    <property type="component" value="Unassembled WGS sequence"/>
</dbReference>
<accession>K3WG79</accession>
<dbReference type="eggNOG" id="ENOG502RXG2">
    <property type="taxonomic scope" value="Eukaryota"/>
</dbReference>
<feature type="region of interest" description="Disordered" evidence="1">
    <location>
        <begin position="98"/>
        <end position="136"/>
    </location>
</feature>
<evidence type="ECO:0000256" key="1">
    <source>
        <dbReference type="SAM" id="MobiDB-lite"/>
    </source>
</evidence>
<dbReference type="InParanoid" id="K3WG79"/>
<dbReference type="VEuPathDB" id="FungiDB:PYU1_G003960"/>
<dbReference type="OMA" id="YMSQIRV"/>
<sequence length="337" mass="36928">MFVFSGAQEGDDAAPLALRDVDTKDALPFEELLVVAGAIHAARQLTCLSARVRPWKRRVLLLLPLPAGAILEVGEGAVQFAQDVRGCFPTLVRRNPLAFAPDSDDESGDDDEDATKEKEARDESQRQQQQHSQDAAKYMNRSRVKLVTSLEEVFHAFEIADRAEVHTALQQQCGACQWLCIDLPAQQQRLLPTVSSSGPGIHDCGVLFSHTCSEFSAKGSTHFLRIPLPCTPHGYFAPKDPESEVFQDATVLSFGAKREATSHGGGKTPAEMVQNIRMRHASGTFCTLVAPETTWEQVATKYDAVLPQARALRGDLRLRRIMGPAANTGVELVLEQQ</sequence>
<feature type="compositionally biased region" description="Acidic residues" evidence="1">
    <location>
        <begin position="102"/>
        <end position="114"/>
    </location>
</feature>
<protein>
    <submittedName>
        <fullName evidence="2">Uncharacterized protein</fullName>
    </submittedName>
</protein>
<dbReference type="AlphaFoldDB" id="K3WG79"/>